<evidence type="ECO:0000256" key="1">
    <source>
        <dbReference type="SAM" id="SignalP"/>
    </source>
</evidence>
<sequence>MKKQQLSLALSLALFGCLVGAPMKANAGSGPVTGGSFFNFLGNIRGSISGFTGFGGSGFGFRFSQKTQDELNVVATKILEEYQDVNMLFAVVQNKSLMENGESPIVDINMLNAAIVNYNNTVMESSPEELERLAKDPEFIRTGKMLKELRAVLKNN</sequence>
<keyword evidence="3" id="KW-1185">Reference proteome</keyword>
<name>A0ABU5UCR3_9CYAN</name>
<dbReference type="PROSITE" id="PS51257">
    <property type="entry name" value="PROKAR_LIPOPROTEIN"/>
    <property type="match status" value="1"/>
</dbReference>
<protein>
    <submittedName>
        <fullName evidence="2">Uncharacterized protein</fullName>
    </submittedName>
</protein>
<accession>A0ABU5UCR3</accession>
<keyword evidence="1" id="KW-0732">Signal</keyword>
<feature type="chain" id="PRO_5045214548" evidence="1">
    <location>
        <begin position="28"/>
        <end position="156"/>
    </location>
</feature>
<gene>
    <name evidence="2" type="ORF">VB620_07170</name>
</gene>
<feature type="signal peptide" evidence="1">
    <location>
        <begin position="1"/>
        <end position="27"/>
    </location>
</feature>
<dbReference type="EMBL" id="JAYGHG010000007">
    <property type="protein sequence ID" value="MEA5581118.1"/>
    <property type="molecule type" value="Genomic_DNA"/>
</dbReference>
<proteinExistence type="predicted"/>
<dbReference type="Proteomes" id="UP001302120">
    <property type="component" value="Unassembled WGS sequence"/>
</dbReference>
<comment type="caution">
    <text evidence="2">The sequence shown here is derived from an EMBL/GenBank/DDBJ whole genome shotgun (WGS) entry which is preliminary data.</text>
</comment>
<reference evidence="2 3" key="1">
    <citation type="submission" date="2023-12" db="EMBL/GenBank/DDBJ databases">
        <title>Baltic Sea Cyanobacteria.</title>
        <authorList>
            <person name="Delbaje E."/>
            <person name="Fewer D.P."/>
            <person name="Shishido T.K."/>
        </authorList>
    </citation>
    <scope>NUCLEOTIDE SEQUENCE [LARGE SCALE GENOMIC DNA]</scope>
    <source>
        <strain evidence="2 3">UHCC-0300</strain>
    </source>
</reference>
<organism evidence="2 3">
    <name type="scientific">Nodularia harveyana UHCC-0300</name>
    <dbReference type="NCBI Taxonomy" id="2974287"/>
    <lineage>
        <taxon>Bacteria</taxon>
        <taxon>Bacillati</taxon>
        <taxon>Cyanobacteriota</taxon>
        <taxon>Cyanophyceae</taxon>
        <taxon>Nostocales</taxon>
        <taxon>Nodulariaceae</taxon>
        <taxon>Nodularia</taxon>
    </lineage>
</organism>
<dbReference type="RefSeq" id="WP_323195450.1">
    <property type="nucleotide sequence ID" value="NZ_JAYGHG010000007.1"/>
</dbReference>
<evidence type="ECO:0000313" key="2">
    <source>
        <dbReference type="EMBL" id="MEA5581118.1"/>
    </source>
</evidence>
<evidence type="ECO:0000313" key="3">
    <source>
        <dbReference type="Proteomes" id="UP001302120"/>
    </source>
</evidence>